<dbReference type="EMBL" id="FZQP02000637">
    <property type="protein sequence ID" value="VVC89809.1"/>
    <property type="molecule type" value="Genomic_DNA"/>
</dbReference>
<organism evidence="2 3">
    <name type="scientific">Leptidea sinapis</name>
    <dbReference type="NCBI Taxonomy" id="189913"/>
    <lineage>
        <taxon>Eukaryota</taxon>
        <taxon>Metazoa</taxon>
        <taxon>Ecdysozoa</taxon>
        <taxon>Arthropoda</taxon>
        <taxon>Hexapoda</taxon>
        <taxon>Insecta</taxon>
        <taxon>Pterygota</taxon>
        <taxon>Neoptera</taxon>
        <taxon>Endopterygota</taxon>
        <taxon>Lepidoptera</taxon>
        <taxon>Glossata</taxon>
        <taxon>Ditrysia</taxon>
        <taxon>Papilionoidea</taxon>
        <taxon>Pieridae</taxon>
        <taxon>Dismorphiinae</taxon>
        <taxon>Leptidea</taxon>
    </lineage>
</organism>
<evidence type="ECO:0000256" key="1">
    <source>
        <dbReference type="SAM" id="MobiDB-lite"/>
    </source>
</evidence>
<keyword evidence="3" id="KW-1185">Reference proteome</keyword>
<accession>A0A5E4PY41</accession>
<evidence type="ECO:0000313" key="3">
    <source>
        <dbReference type="Proteomes" id="UP000324832"/>
    </source>
</evidence>
<gene>
    <name evidence="2" type="ORF">LSINAPIS_LOCUS2855</name>
</gene>
<sequence>MNYLPNVVRYSPAVIVSHHQVHQATTSGRVPAILAAAHPTRASTGRPGVLNGTERQRSMHARPSAPPPPSLPTNTLHPYIFSSFHGERARLLPSFPADR</sequence>
<name>A0A5E4PY41_9NEOP</name>
<reference evidence="2 3" key="1">
    <citation type="submission" date="2017-07" db="EMBL/GenBank/DDBJ databases">
        <authorList>
            <person name="Talla V."/>
            <person name="Backstrom N."/>
        </authorList>
    </citation>
    <scope>NUCLEOTIDE SEQUENCE [LARGE SCALE GENOMIC DNA]</scope>
</reference>
<feature type="region of interest" description="Disordered" evidence="1">
    <location>
        <begin position="38"/>
        <end position="77"/>
    </location>
</feature>
<dbReference type="AlphaFoldDB" id="A0A5E4PY41"/>
<dbReference type="Proteomes" id="UP000324832">
    <property type="component" value="Unassembled WGS sequence"/>
</dbReference>
<proteinExistence type="predicted"/>
<evidence type="ECO:0000313" key="2">
    <source>
        <dbReference type="EMBL" id="VVC89809.1"/>
    </source>
</evidence>
<protein>
    <submittedName>
        <fullName evidence="2">Uncharacterized protein</fullName>
    </submittedName>
</protein>